<dbReference type="InterPro" id="IPR020904">
    <property type="entry name" value="Sc_DH/Rdtase_CS"/>
</dbReference>
<dbReference type="PANTHER" id="PTHR43639:SF1">
    <property type="entry name" value="SHORT-CHAIN DEHYDROGENASE_REDUCTASE FAMILY PROTEIN"/>
    <property type="match status" value="1"/>
</dbReference>
<name>A0ABZ1YPE5_9NOCA</name>
<evidence type="ECO:0000313" key="3">
    <source>
        <dbReference type="EMBL" id="WUV45137.1"/>
    </source>
</evidence>
<dbReference type="CDD" id="cd05233">
    <property type="entry name" value="SDR_c"/>
    <property type="match status" value="1"/>
</dbReference>
<evidence type="ECO:0000313" key="4">
    <source>
        <dbReference type="Proteomes" id="UP001432062"/>
    </source>
</evidence>
<dbReference type="Pfam" id="PF13561">
    <property type="entry name" value="adh_short_C2"/>
    <property type="match status" value="1"/>
</dbReference>
<reference evidence="3" key="1">
    <citation type="submission" date="2022-10" db="EMBL/GenBank/DDBJ databases">
        <title>The complete genomes of actinobacterial strains from the NBC collection.</title>
        <authorList>
            <person name="Joergensen T.S."/>
            <person name="Alvarez Arevalo M."/>
            <person name="Sterndorff E.B."/>
            <person name="Faurdal D."/>
            <person name="Vuksanovic O."/>
            <person name="Mourched A.-S."/>
            <person name="Charusanti P."/>
            <person name="Shaw S."/>
            <person name="Blin K."/>
            <person name="Weber T."/>
        </authorList>
    </citation>
    <scope>NUCLEOTIDE SEQUENCE</scope>
    <source>
        <strain evidence="3">NBC_01482</strain>
    </source>
</reference>
<evidence type="ECO:0000256" key="1">
    <source>
        <dbReference type="ARBA" id="ARBA00006484"/>
    </source>
</evidence>
<dbReference type="SUPFAM" id="SSF51735">
    <property type="entry name" value="NAD(P)-binding Rossmann-fold domains"/>
    <property type="match status" value="1"/>
</dbReference>
<dbReference type="InterPro" id="IPR036291">
    <property type="entry name" value="NAD(P)-bd_dom_sf"/>
</dbReference>
<dbReference type="InterPro" id="IPR002347">
    <property type="entry name" value="SDR_fam"/>
</dbReference>
<dbReference type="EMBL" id="CP109441">
    <property type="protein sequence ID" value="WUV45137.1"/>
    <property type="molecule type" value="Genomic_DNA"/>
</dbReference>
<keyword evidence="2 3" id="KW-0560">Oxidoreductase</keyword>
<dbReference type="PRINTS" id="PR00080">
    <property type="entry name" value="SDRFAMILY"/>
</dbReference>
<dbReference type="RefSeq" id="WP_329408447.1">
    <property type="nucleotide sequence ID" value="NZ_CP109441.1"/>
</dbReference>
<keyword evidence="4" id="KW-1185">Reference proteome</keyword>
<dbReference type="PRINTS" id="PR00081">
    <property type="entry name" value="GDHRDH"/>
</dbReference>
<dbReference type="Proteomes" id="UP001432062">
    <property type="component" value="Chromosome"/>
</dbReference>
<dbReference type="NCBIfam" id="NF005559">
    <property type="entry name" value="PRK07231.1"/>
    <property type="match status" value="1"/>
</dbReference>
<dbReference type="EC" id="1.1.1.47" evidence="3"/>
<comment type="similarity">
    <text evidence="1">Belongs to the short-chain dehydrogenases/reductases (SDR) family.</text>
</comment>
<dbReference type="PANTHER" id="PTHR43639">
    <property type="entry name" value="OXIDOREDUCTASE, SHORT-CHAIN DEHYDROGENASE/REDUCTASE FAMILY (AFU_ORTHOLOGUE AFUA_5G02870)"/>
    <property type="match status" value="1"/>
</dbReference>
<dbReference type="PROSITE" id="PS00061">
    <property type="entry name" value="ADH_SHORT"/>
    <property type="match status" value="1"/>
</dbReference>
<accession>A0ABZ1YPE5</accession>
<evidence type="ECO:0000256" key="2">
    <source>
        <dbReference type="ARBA" id="ARBA00023002"/>
    </source>
</evidence>
<organism evidence="3 4">
    <name type="scientific">Nocardia vinacea</name>
    <dbReference type="NCBI Taxonomy" id="96468"/>
    <lineage>
        <taxon>Bacteria</taxon>
        <taxon>Bacillati</taxon>
        <taxon>Actinomycetota</taxon>
        <taxon>Actinomycetes</taxon>
        <taxon>Mycobacteriales</taxon>
        <taxon>Nocardiaceae</taxon>
        <taxon>Nocardia</taxon>
    </lineage>
</organism>
<sequence>MPGQSLADKVALVTGGSRGLGREMVLAFAAAGADVVIASRKLDGCVELADEVKNTHGRRALPVACNVSDWAQCDALVEAAYAEFGKVDVLVNNAGMSLLYPSLDQVSEDMFDKVIAVNLKGPFRLSTLIGTRMAAAGGGSIINISSIEAERPEPLAVPYAAAKAGLANLTGGLAQSFAPRVRVNTIQCGPFETDISKAWPDELRTELTRHMALGRIGRPDEIVGAALYFATDASAYCTGATLALDGGWL</sequence>
<gene>
    <name evidence="3" type="ORF">OG563_39440</name>
</gene>
<proteinExistence type="inferred from homology"/>
<dbReference type="GO" id="GO:0047936">
    <property type="term" value="F:glucose 1-dehydrogenase [NAD(P)+] activity"/>
    <property type="evidence" value="ECO:0007669"/>
    <property type="project" value="UniProtKB-EC"/>
</dbReference>
<dbReference type="Gene3D" id="3.40.50.720">
    <property type="entry name" value="NAD(P)-binding Rossmann-like Domain"/>
    <property type="match status" value="1"/>
</dbReference>
<protein>
    <submittedName>
        <fullName evidence="3">Glucose 1-dehydrogenase</fullName>
        <ecNumber evidence="3">1.1.1.47</ecNumber>
    </submittedName>
</protein>